<proteinExistence type="predicted"/>
<comment type="caution">
    <text evidence="2">The sequence shown here is derived from an EMBL/GenBank/DDBJ whole genome shotgun (WGS) entry which is preliminary data.</text>
</comment>
<dbReference type="Gene3D" id="3.20.20.80">
    <property type="entry name" value="Glycosidases"/>
    <property type="match status" value="1"/>
</dbReference>
<dbReference type="AlphaFoldDB" id="A0A2U1B4F7"/>
<dbReference type="InterPro" id="IPR017853">
    <property type="entry name" value="GH"/>
</dbReference>
<dbReference type="RefSeq" id="WP_116883468.1">
    <property type="nucleotide sequence ID" value="NZ_QEKH01000008.1"/>
</dbReference>
<gene>
    <name evidence="2" type="ORF">C8D82_10892</name>
</gene>
<organism evidence="2 3">
    <name type="scientific">Victivallis vadensis</name>
    <dbReference type="NCBI Taxonomy" id="172901"/>
    <lineage>
        <taxon>Bacteria</taxon>
        <taxon>Pseudomonadati</taxon>
        <taxon>Lentisphaerota</taxon>
        <taxon>Lentisphaeria</taxon>
        <taxon>Victivallales</taxon>
        <taxon>Victivallaceae</taxon>
        <taxon>Victivallis</taxon>
    </lineage>
</organism>
<dbReference type="GeneID" id="78294773"/>
<reference evidence="2 3" key="1">
    <citation type="submission" date="2018-04" db="EMBL/GenBank/DDBJ databases">
        <title>Genomic Encyclopedia of Type Strains, Phase IV (KMG-IV): sequencing the most valuable type-strain genomes for metagenomic binning, comparative biology and taxonomic classification.</title>
        <authorList>
            <person name="Goeker M."/>
        </authorList>
    </citation>
    <scope>NUCLEOTIDE SEQUENCE [LARGE SCALE GENOMIC DNA]</scope>
    <source>
        <strain evidence="2 3">DSM 14823</strain>
    </source>
</reference>
<dbReference type="EMBL" id="QEKH01000008">
    <property type="protein sequence ID" value="PVY43565.1"/>
    <property type="molecule type" value="Genomic_DNA"/>
</dbReference>
<sequence>MKITGTFLDEISYDIPHQNWGRREWRRDFLNMRSIGIDTVIMIRCGLKQWLTYPSEILMRRQNCYRPVADLVEMFLELSDELGMKFFFGTYDSWCHWHSDHPEKELELNLQVVEEAWLRYGHHKSFAGWYLSQEISRGRKSVATLYRELGRCCKEVSGGLPVLISPLIDGVKENRKQSISLEDHQREWDEMFSLIRDGVDTVAFQDGHCEFHELSDYLAVNRQLAEKYGIECWSNCESFDRDMPIRFLPIKWEKMRFKLRAAEAAGVRKVITFEFSHFMSPNSVYGAAGNLYHRYCEEYGISTAMPEN</sequence>
<evidence type="ECO:0000313" key="2">
    <source>
        <dbReference type="EMBL" id="PVY43565.1"/>
    </source>
</evidence>
<protein>
    <submittedName>
        <fullName evidence="2">Uncharacterized protein DUF4434</fullName>
    </submittedName>
</protein>
<name>A0A2U1B4F7_9BACT</name>
<feature type="domain" description="DUF4434" evidence="1">
    <location>
        <begin position="3"/>
        <end position="284"/>
    </location>
</feature>
<dbReference type="Pfam" id="PF14488">
    <property type="entry name" value="DUF4434"/>
    <property type="match status" value="1"/>
</dbReference>
<dbReference type="InterPro" id="IPR027849">
    <property type="entry name" value="DUF4434"/>
</dbReference>
<dbReference type="SUPFAM" id="SSF51445">
    <property type="entry name" value="(Trans)glycosidases"/>
    <property type="match status" value="1"/>
</dbReference>
<keyword evidence="3" id="KW-1185">Reference proteome</keyword>
<evidence type="ECO:0000313" key="3">
    <source>
        <dbReference type="Proteomes" id="UP000245959"/>
    </source>
</evidence>
<dbReference type="Proteomes" id="UP000245959">
    <property type="component" value="Unassembled WGS sequence"/>
</dbReference>
<evidence type="ECO:0000259" key="1">
    <source>
        <dbReference type="Pfam" id="PF14488"/>
    </source>
</evidence>
<accession>A0A2U1B4F7</accession>